<evidence type="ECO:0000313" key="3">
    <source>
        <dbReference type="EMBL" id="GAB59190.1"/>
    </source>
</evidence>
<gene>
    <name evidence="3" type="ORF">RNAN_2182</name>
</gene>
<dbReference type="RefSeq" id="WP_008221573.1">
    <property type="nucleotide sequence ID" value="NZ_BAFK01000011.1"/>
</dbReference>
<organism evidence="3 4">
    <name type="scientific">Rheinheimera nanhaiensis E407-8</name>
    <dbReference type="NCBI Taxonomy" id="562729"/>
    <lineage>
        <taxon>Bacteria</taxon>
        <taxon>Pseudomonadati</taxon>
        <taxon>Pseudomonadota</taxon>
        <taxon>Gammaproteobacteria</taxon>
        <taxon>Chromatiales</taxon>
        <taxon>Chromatiaceae</taxon>
        <taxon>Rheinheimera</taxon>
    </lineage>
</organism>
<evidence type="ECO:0000256" key="1">
    <source>
        <dbReference type="SAM" id="MobiDB-lite"/>
    </source>
</evidence>
<dbReference type="AlphaFoldDB" id="I1DYR2"/>
<protein>
    <submittedName>
        <fullName evidence="3">Uncharacterized protein</fullName>
    </submittedName>
</protein>
<keyword evidence="2" id="KW-1133">Transmembrane helix</keyword>
<keyword evidence="2" id="KW-0812">Transmembrane</keyword>
<keyword evidence="2" id="KW-0472">Membrane</keyword>
<evidence type="ECO:0000313" key="4">
    <source>
        <dbReference type="Proteomes" id="UP000004374"/>
    </source>
</evidence>
<proteinExistence type="predicted"/>
<feature type="region of interest" description="Disordered" evidence="1">
    <location>
        <begin position="397"/>
        <end position="416"/>
    </location>
</feature>
<dbReference type="STRING" id="562729.RNAN_2182"/>
<comment type="caution">
    <text evidence="3">The sequence shown here is derived from an EMBL/GenBank/DDBJ whole genome shotgun (WGS) entry which is preliminary data.</text>
</comment>
<reference evidence="3 4" key="1">
    <citation type="journal article" date="2012" name="J. Bacteriol.">
        <title>Genome Sequence of the Protease-Producing Bacterium Rheinheimera nanhaiensis E407-8T, Isolated from Deep-Sea Sediment of the South China Sea.</title>
        <authorList>
            <person name="Zhang X.-Y."/>
            <person name="Zhang Y.-J."/>
            <person name="Qin Q.-L."/>
            <person name="Xie B.-B."/>
            <person name="Chen X.-L."/>
            <person name="Zhou B.-C."/>
            <person name="Zhang Y.-Z."/>
        </authorList>
    </citation>
    <scope>NUCLEOTIDE SEQUENCE [LARGE SCALE GENOMIC DNA]</scope>
    <source>
        <strain evidence="3 4">E407-8</strain>
    </source>
</reference>
<feature type="transmembrane region" description="Helical" evidence="2">
    <location>
        <begin position="495"/>
        <end position="516"/>
    </location>
</feature>
<name>I1DYR2_9GAMM</name>
<dbReference type="OrthoDB" id="10019671at2"/>
<evidence type="ECO:0000256" key="2">
    <source>
        <dbReference type="SAM" id="Phobius"/>
    </source>
</evidence>
<dbReference type="Proteomes" id="UP000004374">
    <property type="component" value="Unassembled WGS sequence"/>
</dbReference>
<accession>I1DYR2</accession>
<keyword evidence="4" id="KW-1185">Reference proteome</keyword>
<sequence>MPAVGGCGQSALESSCKLESITPQGGITGTNQFNSLASYKNALTATDMTADPPACAFGTTNKITKIVNTDNLNPQCPAGMVTGEIKSQVVSLVQTKEVTSTRRVGDGTVATGPQCTFTETVTPTVYNVTATLRWSLSGEVECPQDFPIGPVWYDDGQLMGNYCYYTPEPPKPPCDCSDLTGSNPQGINYFYAANGTYSQANPPNCISRDDNEDGDIPSCNCKLIATKWASSDVNINGTIYQRWQPIPDQNGVTGVFTGGQCDESEKDTPPDTPEKCYQLGNGQNFCLEDPNQKCAKINGIMTCEAGCGTVNGEFFCFENDAPEEPLPDPDDNITDPDTPLNNMIKSDFKDVLGGTESRLDILARLMSDIKTNTSKGDSNLAAKQDATNRLLKEISDKLDEQGDDEPPTNPQPTYNTDKLEDFVSPNDWAEKDFRTVALAFKDRLLEAPVMQAVQGFFDVALSASCPTWQTTVDMPFGGSFNINIDQLCSDTMNNIWPAIRSIIVLIFSFLAFRVAFTNE</sequence>
<dbReference type="EMBL" id="BAFK01000011">
    <property type="protein sequence ID" value="GAB59190.1"/>
    <property type="molecule type" value="Genomic_DNA"/>
</dbReference>